<dbReference type="GO" id="GO:0003677">
    <property type="term" value="F:DNA binding"/>
    <property type="evidence" value="ECO:0007669"/>
    <property type="project" value="InterPro"/>
</dbReference>
<dbReference type="FunFam" id="3.10.300.10:FF:000001">
    <property type="entry name" value="Putative 3-methyladenine DNA glycosylase"/>
    <property type="match status" value="1"/>
</dbReference>
<dbReference type="EMBL" id="CP093313">
    <property type="protein sequence ID" value="UWZ86542.1"/>
    <property type="molecule type" value="Genomic_DNA"/>
</dbReference>
<dbReference type="EC" id="3.2.2.-" evidence="5"/>
<keyword evidence="3 5" id="KW-0378">Hydrolase</keyword>
<sequence length="222" mass="24093">MPGRLLPRKFFETRPEWVAPRLLGKLLVQQTDSTAMVGRIVEAEAYLGPHNDPPDPAAHSHRGPTPRNLVLFGLPGHAYVYSIYGKYFCLNISCEIEGQAGCVLLRALEPVSGIEQMAVNRGLPPDLERSEAFLRQLTTGPSRLCLALGVARASHNGLDVTSAGSPLQVRDDGSALTEAMATPRIGINPMNEALEWPLRFAVPGNRFVSGPKNLKGKRVPVP</sequence>
<dbReference type="GO" id="GO:0006284">
    <property type="term" value="P:base-excision repair"/>
    <property type="evidence" value="ECO:0007669"/>
    <property type="project" value="InterPro"/>
</dbReference>
<dbReference type="SUPFAM" id="SSF50486">
    <property type="entry name" value="FMT C-terminal domain-like"/>
    <property type="match status" value="1"/>
</dbReference>
<evidence type="ECO:0000256" key="1">
    <source>
        <dbReference type="ARBA" id="ARBA00009232"/>
    </source>
</evidence>
<dbReference type="PANTHER" id="PTHR10429:SF0">
    <property type="entry name" value="DNA-3-METHYLADENINE GLYCOSYLASE"/>
    <property type="match status" value="1"/>
</dbReference>
<dbReference type="CDD" id="cd00540">
    <property type="entry name" value="AAG"/>
    <property type="match status" value="1"/>
</dbReference>
<dbReference type="Proteomes" id="UP001059380">
    <property type="component" value="Chromosome"/>
</dbReference>
<comment type="similarity">
    <text evidence="1 5">Belongs to the DNA glycosylase MPG family.</text>
</comment>
<keyword evidence="7" id="KW-1185">Reference proteome</keyword>
<evidence type="ECO:0000256" key="4">
    <source>
        <dbReference type="ARBA" id="ARBA00023204"/>
    </source>
</evidence>
<keyword evidence="6" id="KW-0326">Glycosidase</keyword>
<evidence type="ECO:0000256" key="3">
    <source>
        <dbReference type="ARBA" id="ARBA00022801"/>
    </source>
</evidence>
<dbReference type="InterPro" id="IPR003180">
    <property type="entry name" value="MPG"/>
</dbReference>
<dbReference type="NCBIfam" id="NF002003">
    <property type="entry name" value="PRK00802.1-3"/>
    <property type="match status" value="1"/>
</dbReference>
<dbReference type="Gene3D" id="3.10.300.10">
    <property type="entry name" value="Methylpurine-DNA glycosylase (MPG)"/>
    <property type="match status" value="1"/>
</dbReference>
<reference evidence="6" key="1">
    <citation type="submission" date="2021-04" db="EMBL/GenBank/DDBJ databases">
        <title>Phylogenetic analysis of Acidobacteriaceae.</title>
        <authorList>
            <person name="Qiu L."/>
            <person name="Zhang Q."/>
        </authorList>
    </citation>
    <scope>NUCLEOTIDE SEQUENCE</scope>
    <source>
        <strain evidence="6">DSM 25168</strain>
    </source>
</reference>
<dbReference type="AlphaFoldDB" id="A0A9J7BYS5"/>
<evidence type="ECO:0000313" key="6">
    <source>
        <dbReference type="EMBL" id="UWZ86542.1"/>
    </source>
</evidence>
<evidence type="ECO:0000256" key="5">
    <source>
        <dbReference type="HAMAP-Rule" id="MF_00527"/>
    </source>
</evidence>
<dbReference type="PANTHER" id="PTHR10429">
    <property type="entry name" value="DNA-3-METHYLADENINE GLYCOSYLASE"/>
    <property type="match status" value="1"/>
</dbReference>
<dbReference type="Pfam" id="PF02245">
    <property type="entry name" value="Pur_DNA_glyco"/>
    <property type="match status" value="1"/>
</dbReference>
<dbReference type="NCBIfam" id="TIGR00567">
    <property type="entry name" value="3mg"/>
    <property type="match status" value="1"/>
</dbReference>
<dbReference type="GO" id="GO:0003905">
    <property type="term" value="F:alkylbase DNA N-glycosylase activity"/>
    <property type="evidence" value="ECO:0007669"/>
    <property type="project" value="InterPro"/>
</dbReference>
<dbReference type="KEGG" id="orp:MOP44_11485"/>
<dbReference type="RefSeq" id="WP_260796180.1">
    <property type="nucleotide sequence ID" value="NZ_CP093313.1"/>
</dbReference>
<name>A0A9J7BYS5_9BACT</name>
<organism evidence="6 7">
    <name type="scientific">Occallatibacter riparius</name>
    <dbReference type="NCBI Taxonomy" id="1002689"/>
    <lineage>
        <taxon>Bacteria</taxon>
        <taxon>Pseudomonadati</taxon>
        <taxon>Acidobacteriota</taxon>
        <taxon>Terriglobia</taxon>
        <taxon>Terriglobales</taxon>
        <taxon>Acidobacteriaceae</taxon>
        <taxon>Occallatibacter</taxon>
    </lineage>
</organism>
<gene>
    <name evidence="6" type="ORF">MOP44_11485</name>
</gene>
<accession>A0A9J7BYS5</accession>
<keyword evidence="4 5" id="KW-0234">DNA repair</keyword>
<protein>
    <recommendedName>
        <fullName evidence="5">Putative 3-methyladenine DNA glycosylase</fullName>
        <ecNumber evidence="5">3.2.2.-</ecNumber>
    </recommendedName>
</protein>
<dbReference type="InterPro" id="IPR036995">
    <property type="entry name" value="MPG_sf"/>
</dbReference>
<evidence type="ECO:0000256" key="2">
    <source>
        <dbReference type="ARBA" id="ARBA00022763"/>
    </source>
</evidence>
<dbReference type="InterPro" id="IPR011034">
    <property type="entry name" value="Formyl_transferase-like_C_sf"/>
</dbReference>
<proteinExistence type="inferred from homology"/>
<dbReference type="HAMAP" id="MF_00527">
    <property type="entry name" value="3MGH"/>
    <property type="match status" value="1"/>
</dbReference>
<evidence type="ECO:0000313" key="7">
    <source>
        <dbReference type="Proteomes" id="UP001059380"/>
    </source>
</evidence>
<keyword evidence="2 5" id="KW-0227">DNA damage</keyword>